<dbReference type="AlphaFoldDB" id="A0A830F1E9"/>
<protein>
    <submittedName>
        <fullName evidence="1">Uncharacterized protein</fullName>
    </submittedName>
</protein>
<proteinExistence type="predicted"/>
<evidence type="ECO:0000313" key="1">
    <source>
        <dbReference type="EMBL" id="GGL45751.1"/>
    </source>
</evidence>
<sequence length="54" mass="5901">MSQPRITARIERTEDDVVHTYELDGVVYDSLEKLQAALDGVDAAPTDVPEATAQ</sequence>
<accession>A0A830F1E9</accession>
<reference evidence="1" key="1">
    <citation type="journal article" date="2014" name="Int. J. Syst. Evol. Microbiol.">
        <title>Complete genome sequence of Corynebacterium casei LMG S-19264T (=DSM 44701T), isolated from a smear-ripened cheese.</title>
        <authorList>
            <consortium name="US DOE Joint Genome Institute (JGI-PGF)"/>
            <person name="Walter F."/>
            <person name="Albersmeier A."/>
            <person name="Kalinowski J."/>
            <person name="Ruckert C."/>
        </authorList>
    </citation>
    <scope>NUCLEOTIDE SEQUENCE</scope>
    <source>
        <strain evidence="1">JCM 19596</strain>
    </source>
</reference>
<organism evidence="1 2">
    <name type="scientific">Halocalculus aciditolerans</name>
    <dbReference type="NCBI Taxonomy" id="1383812"/>
    <lineage>
        <taxon>Archaea</taxon>
        <taxon>Methanobacteriati</taxon>
        <taxon>Methanobacteriota</taxon>
        <taxon>Stenosarchaea group</taxon>
        <taxon>Halobacteria</taxon>
        <taxon>Halobacteriales</taxon>
        <taxon>Halobacteriaceae</taxon>
        <taxon>Halocalculus</taxon>
    </lineage>
</organism>
<gene>
    <name evidence="1" type="ORF">GCM10009039_00120</name>
</gene>
<comment type="caution">
    <text evidence="1">The sequence shown here is derived from an EMBL/GenBank/DDBJ whole genome shotgun (WGS) entry which is preliminary data.</text>
</comment>
<keyword evidence="2" id="KW-1185">Reference proteome</keyword>
<dbReference type="Proteomes" id="UP000607197">
    <property type="component" value="Unassembled WGS sequence"/>
</dbReference>
<reference evidence="1" key="2">
    <citation type="submission" date="2020-09" db="EMBL/GenBank/DDBJ databases">
        <authorList>
            <person name="Sun Q."/>
            <person name="Ohkuma M."/>
        </authorList>
    </citation>
    <scope>NUCLEOTIDE SEQUENCE</scope>
    <source>
        <strain evidence="1">JCM 19596</strain>
    </source>
</reference>
<dbReference type="EMBL" id="BMPG01000001">
    <property type="protein sequence ID" value="GGL45751.1"/>
    <property type="molecule type" value="Genomic_DNA"/>
</dbReference>
<name>A0A830F1E9_9EURY</name>
<evidence type="ECO:0000313" key="2">
    <source>
        <dbReference type="Proteomes" id="UP000607197"/>
    </source>
</evidence>